<keyword evidence="1" id="KW-0732">Signal</keyword>
<evidence type="ECO:0000259" key="2">
    <source>
        <dbReference type="Pfam" id="PF05257"/>
    </source>
</evidence>
<feature type="chain" id="PRO_5007478435" description="Peptidase C51 domain-containing protein" evidence="1">
    <location>
        <begin position="25"/>
        <end position="219"/>
    </location>
</feature>
<feature type="signal peptide" evidence="1">
    <location>
        <begin position="1"/>
        <end position="24"/>
    </location>
</feature>
<gene>
    <name evidence="3" type="ORF">AWW66_06385</name>
</gene>
<accession>A0A136PWE9</accession>
<sequence>MVTAAVATVSVGAALVVPATAAHAADTTLGIDVGNIAYNQVYSDNAEVLKRLSEKGTNCNFYTGFWADPNNDRYDNNPASTCGTSSKGYQYRDGTKSWVTVNWRARAWCADFAKFAFYWGTAKYTGLNALASSFRTYGVNNGTWHPKGSYVPRKGDAVVYDWEGDGVIDHVGIVTSYQENNTDGTFNSVEGNRSDAVKHVFNTSNRAASVVGFTSPVPK</sequence>
<reference evidence="3 4" key="1">
    <citation type="submission" date="2016-01" db="EMBL/GenBank/DDBJ databases">
        <title>Whole genome sequence and analysis of Micromonospora rosaria DSM 803, which can produce antibacterial substance rosamicin.</title>
        <authorList>
            <person name="Yang H."/>
            <person name="He X."/>
            <person name="Zhu D."/>
        </authorList>
    </citation>
    <scope>NUCLEOTIDE SEQUENCE [LARGE SCALE GENOMIC DNA]</scope>
    <source>
        <strain evidence="3 4">DSM 803</strain>
    </source>
</reference>
<name>A0A136PWE9_9ACTN</name>
<dbReference type="AlphaFoldDB" id="A0A136PWE9"/>
<dbReference type="Gene3D" id="3.90.1720.10">
    <property type="entry name" value="endopeptidase domain like (from Nostoc punctiforme)"/>
    <property type="match status" value="1"/>
</dbReference>
<evidence type="ECO:0000313" key="4">
    <source>
        <dbReference type="Proteomes" id="UP000070620"/>
    </source>
</evidence>
<evidence type="ECO:0000313" key="3">
    <source>
        <dbReference type="EMBL" id="KXK62809.1"/>
    </source>
</evidence>
<evidence type="ECO:0000256" key="1">
    <source>
        <dbReference type="SAM" id="SignalP"/>
    </source>
</evidence>
<protein>
    <recommendedName>
        <fullName evidence="2">Peptidase C51 domain-containing protein</fullName>
    </recommendedName>
</protein>
<feature type="domain" description="Peptidase C51" evidence="2">
    <location>
        <begin position="106"/>
        <end position="192"/>
    </location>
</feature>
<dbReference type="EMBL" id="LRQV01000013">
    <property type="protein sequence ID" value="KXK62809.1"/>
    <property type="molecule type" value="Genomic_DNA"/>
</dbReference>
<dbReference type="InterPro" id="IPR038765">
    <property type="entry name" value="Papain-like_cys_pep_sf"/>
</dbReference>
<comment type="caution">
    <text evidence="3">The sequence shown here is derived from an EMBL/GenBank/DDBJ whole genome shotgun (WGS) entry which is preliminary data.</text>
</comment>
<proteinExistence type="predicted"/>
<keyword evidence="4" id="KW-1185">Reference proteome</keyword>
<dbReference type="Proteomes" id="UP000070620">
    <property type="component" value="Unassembled WGS sequence"/>
</dbReference>
<dbReference type="InterPro" id="IPR007921">
    <property type="entry name" value="CHAP_dom"/>
</dbReference>
<dbReference type="Pfam" id="PF05257">
    <property type="entry name" value="CHAP"/>
    <property type="match status" value="1"/>
</dbReference>
<organism evidence="3 4">
    <name type="scientific">Micromonospora rosaria</name>
    <dbReference type="NCBI Taxonomy" id="47874"/>
    <lineage>
        <taxon>Bacteria</taxon>
        <taxon>Bacillati</taxon>
        <taxon>Actinomycetota</taxon>
        <taxon>Actinomycetes</taxon>
        <taxon>Micromonosporales</taxon>
        <taxon>Micromonosporaceae</taxon>
        <taxon>Micromonospora</taxon>
    </lineage>
</organism>
<dbReference type="SUPFAM" id="SSF54001">
    <property type="entry name" value="Cysteine proteinases"/>
    <property type="match status" value="1"/>
</dbReference>